<dbReference type="InterPro" id="IPR036416">
    <property type="entry name" value="Pept_tRNA_hydro_sf"/>
</dbReference>
<organism evidence="6 7">
    <name type="scientific">Saccharomycodes ludwigii</name>
    <dbReference type="NCBI Taxonomy" id="36035"/>
    <lineage>
        <taxon>Eukaryota</taxon>
        <taxon>Fungi</taxon>
        <taxon>Dikarya</taxon>
        <taxon>Ascomycota</taxon>
        <taxon>Saccharomycotina</taxon>
        <taxon>Saccharomycetes</taxon>
        <taxon>Saccharomycodales</taxon>
        <taxon>Saccharomycodaceae</taxon>
        <taxon>Saccharomycodes</taxon>
    </lineage>
</organism>
<gene>
    <name evidence="6" type="ORF">SCODWIG_01772</name>
</gene>
<dbReference type="InterPro" id="IPR001328">
    <property type="entry name" value="Pept_tRNA_hydro"/>
</dbReference>
<sequence length="223" mass="25197">MSNKKAITKRTITVLTALGNPESTYKNTRHNAGHIVLDSLLRNQLIPQICRNTNNYHWKPWNNGKLHYISALTNNLVFIRSDGLFMNTCGPDIIKFWKELKNALKDRNSGNNDLQIKHIVLHDELAKGVGKIQYRDFKTSPRGHNGLKSLLNSCGGNGNPIRFDKIGIGIDRPVERDPRIVADYVLSKFSVDELAILSDKSTLKVLEELEKKGLIPKPKVDFT</sequence>
<dbReference type="GO" id="GO:0000049">
    <property type="term" value="F:tRNA binding"/>
    <property type="evidence" value="ECO:0007669"/>
    <property type="project" value="UniProtKB-KW"/>
</dbReference>
<dbReference type="PANTHER" id="PTHR17224">
    <property type="entry name" value="PEPTIDYL-TRNA HYDROLASE"/>
    <property type="match status" value="1"/>
</dbReference>
<keyword evidence="4" id="KW-0694">RNA-binding</keyword>
<keyword evidence="7" id="KW-1185">Reference proteome</keyword>
<dbReference type="SUPFAM" id="SSF53178">
    <property type="entry name" value="Peptidyl-tRNA hydrolase-like"/>
    <property type="match status" value="1"/>
</dbReference>
<evidence type="ECO:0000256" key="1">
    <source>
        <dbReference type="ARBA" id="ARBA00013260"/>
    </source>
</evidence>
<dbReference type="InterPro" id="IPR018171">
    <property type="entry name" value="Pept_tRNA_hydro_CS"/>
</dbReference>
<reference evidence="7" key="1">
    <citation type="submission" date="2018-06" db="EMBL/GenBank/DDBJ databases">
        <authorList>
            <person name="Guldener U."/>
        </authorList>
    </citation>
    <scope>NUCLEOTIDE SEQUENCE [LARGE SCALE GENOMIC DNA]</scope>
    <source>
        <strain evidence="7">UTAD17</strain>
    </source>
</reference>
<dbReference type="GO" id="GO:0004045">
    <property type="term" value="F:peptidyl-tRNA hydrolase activity"/>
    <property type="evidence" value="ECO:0007669"/>
    <property type="project" value="UniProtKB-EC"/>
</dbReference>
<dbReference type="Gene3D" id="3.40.50.1470">
    <property type="entry name" value="Peptidyl-tRNA hydrolase"/>
    <property type="match status" value="1"/>
</dbReference>
<evidence type="ECO:0000256" key="4">
    <source>
        <dbReference type="ARBA" id="ARBA00022884"/>
    </source>
</evidence>
<protein>
    <recommendedName>
        <fullName evidence="1">peptidyl-tRNA hydrolase</fullName>
        <ecNumber evidence="1">3.1.1.29</ecNumber>
    </recommendedName>
</protein>
<dbReference type="EMBL" id="UFAJ01000252">
    <property type="protein sequence ID" value="SSD60011.1"/>
    <property type="molecule type" value="Genomic_DNA"/>
</dbReference>
<accession>A0A376B5V1</accession>
<dbReference type="PROSITE" id="PS01195">
    <property type="entry name" value="PEPT_TRNA_HYDROL_1"/>
    <property type="match status" value="1"/>
</dbReference>
<dbReference type="EC" id="3.1.1.29" evidence="1"/>
<comment type="similarity">
    <text evidence="5">Belongs to the PTH family.</text>
</comment>
<proteinExistence type="inferred from homology"/>
<evidence type="ECO:0000313" key="7">
    <source>
        <dbReference type="Proteomes" id="UP000262825"/>
    </source>
</evidence>
<name>A0A376B5V1_9ASCO</name>
<dbReference type="Proteomes" id="UP000262825">
    <property type="component" value="Unassembled WGS sequence"/>
</dbReference>
<dbReference type="VEuPathDB" id="FungiDB:SCODWIG_01772"/>
<dbReference type="Pfam" id="PF01195">
    <property type="entry name" value="Pept_tRNA_hydro"/>
    <property type="match status" value="1"/>
</dbReference>
<keyword evidence="3" id="KW-0378">Hydrolase</keyword>
<evidence type="ECO:0000313" key="6">
    <source>
        <dbReference type="EMBL" id="SSD60011.1"/>
    </source>
</evidence>
<dbReference type="PROSITE" id="PS01196">
    <property type="entry name" value="PEPT_TRNA_HYDROL_2"/>
    <property type="match status" value="1"/>
</dbReference>
<dbReference type="PANTHER" id="PTHR17224:SF1">
    <property type="entry name" value="PEPTIDYL-TRNA HYDROLASE"/>
    <property type="match status" value="1"/>
</dbReference>
<evidence type="ECO:0000256" key="5">
    <source>
        <dbReference type="ARBA" id="ARBA00038063"/>
    </source>
</evidence>
<dbReference type="AlphaFoldDB" id="A0A376B5V1"/>
<keyword evidence="2" id="KW-0820">tRNA-binding</keyword>
<evidence type="ECO:0000256" key="2">
    <source>
        <dbReference type="ARBA" id="ARBA00022555"/>
    </source>
</evidence>
<evidence type="ECO:0000256" key="3">
    <source>
        <dbReference type="ARBA" id="ARBA00022801"/>
    </source>
</evidence>